<dbReference type="VEuPathDB" id="CryptoDB:cand_027600"/>
<evidence type="ECO:0000313" key="1">
    <source>
        <dbReference type="EMBL" id="OII76739.1"/>
    </source>
</evidence>
<gene>
    <name evidence="1" type="ORF">cand_027600</name>
</gene>
<reference evidence="1 2" key="1">
    <citation type="submission" date="2016-10" db="EMBL/GenBank/DDBJ databases">
        <title>Reductive evolution of mitochondrial metabolism and differential evolution of invasion-related proteins in Cryptosporidium.</title>
        <authorList>
            <person name="Liu S."/>
            <person name="Roellig D.M."/>
            <person name="Guo Y."/>
            <person name="Li N."/>
            <person name="Frace M.A."/>
            <person name="Tang K."/>
            <person name="Zhang L."/>
            <person name="Feng Y."/>
            <person name="Xiao L."/>
        </authorList>
    </citation>
    <scope>NUCLEOTIDE SEQUENCE [LARGE SCALE GENOMIC DNA]</scope>
    <source>
        <strain evidence="1">30847</strain>
    </source>
</reference>
<dbReference type="Proteomes" id="UP000186804">
    <property type="component" value="Unassembled WGS sequence"/>
</dbReference>
<dbReference type="RefSeq" id="XP_067068585.1">
    <property type="nucleotide sequence ID" value="XM_067212988.1"/>
</dbReference>
<dbReference type="OrthoDB" id="336210at2759"/>
<name>A0A1J4MTH4_9CRYT</name>
<dbReference type="EMBL" id="LRBS01000052">
    <property type="protein sequence ID" value="OII76739.1"/>
    <property type="molecule type" value="Genomic_DNA"/>
</dbReference>
<proteinExistence type="predicted"/>
<dbReference type="AlphaFoldDB" id="A0A1J4MTH4"/>
<comment type="caution">
    <text evidence="1">The sequence shown here is derived from an EMBL/GenBank/DDBJ whole genome shotgun (WGS) entry which is preliminary data.</text>
</comment>
<accession>A0A1J4MTH4</accession>
<organism evidence="1 2">
    <name type="scientific">Cryptosporidium andersoni</name>
    <dbReference type="NCBI Taxonomy" id="117008"/>
    <lineage>
        <taxon>Eukaryota</taxon>
        <taxon>Sar</taxon>
        <taxon>Alveolata</taxon>
        <taxon>Apicomplexa</taxon>
        <taxon>Conoidasida</taxon>
        <taxon>Coccidia</taxon>
        <taxon>Eucoccidiorida</taxon>
        <taxon>Eimeriorina</taxon>
        <taxon>Cryptosporidiidae</taxon>
        <taxon>Cryptosporidium</taxon>
    </lineage>
</organism>
<keyword evidence="2" id="KW-1185">Reference proteome</keyword>
<evidence type="ECO:0000313" key="2">
    <source>
        <dbReference type="Proteomes" id="UP000186804"/>
    </source>
</evidence>
<sequence>MRKFIENKFAILFYGLQVTINIQICEYNILTTGDKVDTEPEWLKINRLNYAVIHGYCYFHFSCKSACDCKFPHFWRYLAVIELYEIVEQVKLEFNTMSYLSTPFVLYMDTDIMFTNYSFKIEYIHQCISDSSLFFAVDDNCKSSLYPINVGVILASLNNYDTILFCYSVLTLQRNHFILNHTSHWGSSGLNDQPIVVQLLNDTGRINIKVINEYCSTQTSTSQNLFNINVPVEKPGVSVIPSRYLNSITRSEDWILYKDKEELRTIQGWDKNSWTCHFSGANSSTIPFLIWNVCNELQTEQKFGFICPYNLNEILTIEYLELTEKDERRRLHILSYPNYLFLRESTKFVSSIENVEIMFLKLSFAYSDILIKYSKLLQFLSKNLPLNRLEKNFLGGSTKQILHNAYKLGELVFKIYSNAKVLNILKFTG</sequence>
<dbReference type="GeneID" id="92366944"/>
<protein>
    <submittedName>
        <fullName evidence="1">Uncharacterized protein</fullName>
    </submittedName>
</protein>